<dbReference type="EMBL" id="MH248138">
    <property type="protein sequence ID" value="AWY08624.1"/>
    <property type="molecule type" value="Genomic_DNA"/>
</dbReference>
<keyword evidence="2" id="KW-1185">Reference proteome</keyword>
<accession>A0A2Z4QFC6</accession>
<proteinExistence type="predicted"/>
<reference evidence="1 2" key="1">
    <citation type="submission" date="2018-04" db="EMBL/GenBank/DDBJ databases">
        <authorList>
            <person name="Go L.Y."/>
            <person name="Mitchell J.A."/>
        </authorList>
    </citation>
    <scope>NUCLEOTIDE SEQUENCE [LARGE SCALE GENOMIC DNA]</scope>
</reference>
<evidence type="ECO:0000313" key="1">
    <source>
        <dbReference type="EMBL" id="AWY08624.1"/>
    </source>
</evidence>
<gene>
    <name evidence="1" type="ORF">Alexandra_343</name>
</gene>
<evidence type="ECO:0000313" key="2">
    <source>
        <dbReference type="Proteomes" id="UP000251795"/>
    </source>
</evidence>
<protein>
    <submittedName>
        <fullName evidence="1">Uncharacterized protein</fullName>
    </submittedName>
</protein>
<name>A0A2Z4QFC6_9CAUD</name>
<dbReference type="Proteomes" id="UP000251795">
    <property type="component" value="Segment"/>
</dbReference>
<organism evidence="1 2">
    <name type="scientific">Erwinia phage vB_EamM_Alexandra</name>
    <dbReference type="NCBI Taxonomy" id="2201424"/>
    <lineage>
        <taxon>Viruses</taxon>
        <taxon>Duplodnaviria</taxon>
        <taxon>Heunggongvirae</taxon>
        <taxon>Uroviricota</taxon>
        <taxon>Caudoviricetes</taxon>
        <taxon>Alexandravirus</taxon>
        <taxon>Alexandravirus alexandra</taxon>
    </lineage>
</organism>
<sequence length="98" mass="11061">MLCTVVAYWVWRANMFNIANLPDGTMVRFLDMPAVQYPPLTDEQRGQCDALMVKARELTKDVSVSGFTIVDGKPDARVQIQMRRTTLDKINAIAKGEQ</sequence>